<dbReference type="PANTHER" id="PTHR30204">
    <property type="entry name" value="REDOX-CYCLING DRUG-SENSING TRANSCRIPTIONAL ACTIVATOR SOXR"/>
    <property type="match status" value="1"/>
</dbReference>
<evidence type="ECO:0000256" key="2">
    <source>
        <dbReference type="ARBA" id="ARBA00023015"/>
    </source>
</evidence>
<dbReference type="AlphaFoldDB" id="A0A212LVK9"/>
<evidence type="ECO:0000256" key="4">
    <source>
        <dbReference type="ARBA" id="ARBA00023163"/>
    </source>
</evidence>
<dbReference type="RefSeq" id="WP_288184555.1">
    <property type="nucleotide sequence ID" value="NZ_LT608335.1"/>
</dbReference>
<dbReference type="InterPro" id="IPR000551">
    <property type="entry name" value="MerR-type_HTH_dom"/>
</dbReference>
<organism evidence="6">
    <name type="scientific">uncultured Sporomusa sp</name>
    <dbReference type="NCBI Taxonomy" id="307249"/>
    <lineage>
        <taxon>Bacteria</taxon>
        <taxon>Bacillati</taxon>
        <taxon>Bacillota</taxon>
        <taxon>Negativicutes</taxon>
        <taxon>Selenomonadales</taxon>
        <taxon>Sporomusaceae</taxon>
        <taxon>Sporomusa</taxon>
        <taxon>environmental samples</taxon>
    </lineage>
</organism>
<dbReference type="PANTHER" id="PTHR30204:SF69">
    <property type="entry name" value="MERR-FAMILY TRANSCRIPTIONAL REGULATOR"/>
    <property type="match status" value="1"/>
</dbReference>
<dbReference type="InterPro" id="IPR047057">
    <property type="entry name" value="MerR_fam"/>
</dbReference>
<keyword evidence="2" id="KW-0805">Transcription regulation</keyword>
<accession>A0A212LVK9</accession>
<dbReference type="EMBL" id="FMJE01000004">
    <property type="protein sequence ID" value="SCM81558.1"/>
    <property type="molecule type" value="Genomic_DNA"/>
</dbReference>
<evidence type="ECO:0000256" key="3">
    <source>
        <dbReference type="ARBA" id="ARBA00023125"/>
    </source>
</evidence>
<evidence type="ECO:0000259" key="5">
    <source>
        <dbReference type="PROSITE" id="PS50937"/>
    </source>
</evidence>
<dbReference type="Gene3D" id="1.10.1660.10">
    <property type="match status" value="1"/>
</dbReference>
<dbReference type="PROSITE" id="PS50937">
    <property type="entry name" value="HTH_MERR_2"/>
    <property type="match status" value="1"/>
</dbReference>
<name>A0A212LVK9_9FIRM</name>
<dbReference type="GO" id="GO:0003677">
    <property type="term" value="F:DNA binding"/>
    <property type="evidence" value="ECO:0007669"/>
    <property type="project" value="UniProtKB-KW"/>
</dbReference>
<dbReference type="InterPro" id="IPR009061">
    <property type="entry name" value="DNA-bd_dom_put_sf"/>
</dbReference>
<dbReference type="SUPFAM" id="SSF55136">
    <property type="entry name" value="Probable bacterial effector-binding domain"/>
    <property type="match status" value="1"/>
</dbReference>
<keyword evidence="3" id="KW-0238">DNA-binding</keyword>
<evidence type="ECO:0000313" key="6">
    <source>
        <dbReference type="EMBL" id="SCM81558.1"/>
    </source>
</evidence>
<dbReference type="SMART" id="SM00422">
    <property type="entry name" value="HTH_MERR"/>
    <property type="match status" value="1"/>
</dbReference>
<dbReference type="Pfam" id="PF13411">
    <property type="entry name" value="MerR_1"/>
    <property type="match status" value="1"/>
</dbReference>
<evidence type="ECO:0000256" key="1">
    <source>
        <dbReference type="ARBA" id="ARBA00022491"/>
    </source>
</evidence>
<proteinExistence type="predicted"/>
<keyword evidence="1" id="KW-0678">Repressor</keyword>
<protein>
    <submittedName>
        <fullName evidence="6">Transcriptional regulator MerR family</fullName>
    </submittedName>
</protein>
<sequence>MTINKENYITAGELASLYAIPKQTLLYYDKHGLLVPAYVSENGYRYYSVSQYLLLEIILNMRKLNIPIQGIKNYLQDRNVDNFEQILLAKEKECNKIIEDTLNIKKSLHLSLQTIEKIRKTRFNQIQVNFQKEKILFVSEPLTETMSLRERFRLLSKHNQTAFSKKHFKEFTTGWIIDKDDFFAEKFNKTLQYFTPVSHSIPKKHCFIRPEGLYLTIRFQGTYYQQVASVYKEILDFVQRNALQIVSNVYVFPLKNHWLTTDTKTYINQISFQVEYTTC</sequence>
<dbReference type="Gene3D" id="3.20.80.10">
    <property type="entry name" value="Regulatory factor, effector binding domain"/>
    <property type="match status" value="1"/>
</dbReference>
<keyword evidence="4" id="KW-0804">Transcription</keyword>
<dbReference type="InterPro" id="IPR011256">
    <property type="entry name" value="Reg_factor_effector_dom_sf"/>
</dbReference>
<dbReference type="GO" id="GO:0003700">
    <property type="term" value="F:DNA-binding transcription factor activity"/>
    <property type="evidence" value="ECO:0007669"/>
    <property type="project" value="InterPro"/>
</dbReference>
<reference evidence="6" key="1">
    <citation type="submission" date="2016-08" db="EMBL/GenBank/DDBJ databases">
        <authorList>
            <person name="Seilhamer J.J."/>
        </authorList>
    </citation>
    <scope>NUCLEOTIDE SEQUENCE</scope>
    <source>
        <strain evidence="6">86</strain>
    </source>
</reference>
<feature type="domain" description="HTH merR-type" evidence="5">
    <location>
        <begin position="8"/>
        <end position="77"/>
    </location>
</feature>
<gene>
    <name evidence="6" type="ORF">KL86SPO_40042</name>
</gene>
<dbReference type="SUPFAM" id="SSF46955">
    <property type="entry name" value="Putative DNA-binding domain"/>
    <property type="match status" value="1"/>
</dbReference>